<dbReference type="SUPFAM" id="SSF48403">
    <property type="entry name" value="Ankyrin repeat"/>
    <property type="match status" value="1"/>
</dbReference>
<evidence type="ECO:0000313" key="6">
    <source>
        <dbReference type="EnsemblPlants" id="OPUNC02G10210.1"/>
    </source>
</evidence>
<keyword evidence="7" id="KW-1185">Reference proteome</keyword>
<organism evidence="6">
    <name type="scientific">Oryza punctata</name>
    <name type="common">Red rice</name>
    <dbReference type="NCBI Taxonomy" id="4537"/>
    <lineage>
        <taxon>Eukaryota</taxon>
        <taxon>Viridiplantae</taxon>
        <taxon>Streptophyta</taxon>
        <taxon>Embryophyta</taxon>
        <taxon>Tracheophyta</taxon>
        <taxon>Spermatophyta</taxon>
        <taxon>Magnoliopsida</taxon>
        <taxon>Liliopsida</taxon>
        <taxon>Poales</taxon>
        <taxon>Poaceae</taxon>
        <taxon>BOP clade</taxon>
        <taxon>Oryzoideae</taxon>
        <taxon>Oryzeae</taxon>
        <taxon>Oryzinae</taxon>
        <taxon>Oryza</taxon>
    </lineage>
</organism>
<feature type="repeat" description="ANK" evidence="4">
    <location>
        <begin position="49"/>
        <end position="71"/>
    </location>
</feature>
<dbReference type="FunFam" id="1.25.40.20:FF:000441">
    <property type="entry name" value="Protein CbxX, chromosomal"/>
    <property type="match status" value="1"/>
</dbReference>
<dbReference type="InterPro" id="IPR036770">
    <property type="entry name" value="Ankyrin_rpt-contain_sf"/>
</dbReference>
<feature type="repeat" description="ANK" evidence="4">
    <location>
        <begin position="86"/>
        <end position="118"/>
    </location>
</feature>
<proteinExistence type="inferred from homology"/>
<keyword evidence="4" id="KW-0040">ANK repeat</keyword>
<feature type="domain" description="AAA+ ATPase" evidence="5">
    <location>
        <begin position="243"/>
        <end position="382"/>
    </location>
</feature>
<dbReference type="Gene3D" id="1.25.40.20">
    <property type="entry name" value="Ankyrin repeat-containing domain"/>
    <property type="match status" value="1"/>
</dbReference>
<dbReference type="Gene3D" id="3.40.50.300">
    <property type="entry name" value="P-loop containing nucleotide triphosphate hydrolases"/>
    <property type="match status" value="1"/>
</dbReference>
<dbReference type="Pfam" id="PF00023">
    <property type="entry name" value="Ank"/>
    <property type="match status" value="1"/>
</dbReference>
<dbReference type="PANTHER" id="PTHR43392">
    <property type="entry name" value="AAA-TYPE ATPASE FAMILY PROTEIN / ANKYRIN REPEAT FAMILY PROTEIN"/>
    <property type="match status" value="1"/>
</dbReference>
<evidence type="ECO:0000256" key="1">
    <source>
        <dbReference type="ARBA" id="ARBA00010378"/>
    </source>
</evidence>
<dbReference type="Pfam" id="PF00004">
    <property type="entry name" value="AAA"/>
    <property type="match status" value="1"/>
</dbReference>
<name>A0A0E0JY80_ORYPU</name>
<dbReference type="InterPro" id="IPR027417">
    <property type="entry name" value="P-loop_NTPase"/>
</dbReference>
<comment type="similarity">
    <text evidence="1">Belongs to the CbxX/CfxQ family.</text>
</comment>
<dbReference type="SMART" id="SM00248">
    <property type="entry name" value="ANK"/>
    <property type="match status" value="3"/>
</dbReference>
<dbReference type="eggNOG" id="KOG4177">
    <property type="taxonomic scope" value="Eukaryota"/>
</dbReference>
<dbReference type="eggNOG" id="KOG0730">
    <property type="taxonomic scope" value="Eukaryota"/>
</dbReference>
<dbReference type="PROSITE" id="PS50297">
    <property type="entry name" value="ANK_REP_REGION"/>
    <property type="match status" value="2"/>
</dbReference>
<dbReference type="Pfam" id="PF12796">
    <property type="entry name" value="Ank_2"/>
    <property type="match status" value="1"/>
</dbReference>
<dbReference type="GO" id="GO:0016887">
    <property type="term" value="F:ATP hydrolysis activity"/>
    <property type="evidence" value="ECO:0007669"/>
    <property type="project" value="InterPro"/>
</dbReference>
<dbReference type="Proteomes" id="UP000026962">
    <property type="component" value="Chromosome 2"/>
</dbReference>
<dbReference type="AlphaFoldDB" id="A0A0E0JY80"/>
<reference evidence="6" key="1">
    <citation type="submission" date="2015-04" db="UniProtKB">
        <authorList>
            <consortium name="EnsemblPlants"/>
        </authorList>
    </citation>
    <scope>IDENTIFICATION</scope>
</reference>
<dbReference type="HOGENOM" id="CLU_008749_1_2_1"/>
<evidence type="ECO:0000259" key="5">
    <source>
        <dbReference type="SMART" id="SM00382"/>
    </source>
</evidence>
<feature type="repeat" description="ANK" evidence="4">
    <location>
        <begin position="119"/>
        <end position="155"/>
    </location>
</feature>
<protein>
    <recommendedName>
        <fullName evidence="5">AAA+ ATPase domain-containing protein</fullName>
    </recommendedName>
</protein>
<dbReference type="OMA" id="ALMSCRE"/>
<keyword evidence="3" id="KW-0067">ATP-binding</keyword>
<evidence type="ECO:0000256" key="2">
    <source>
        <dbReference type="ARBA" id="ARBA00022741"/>
    </source>
</evidence>
<dbReference type="Gene3D" id="1.10.8.60">
    <property type="match status" value="1"/>
</dbReference>
<evidence type="ECO:0000313" key="7">
    <source>
        <dbReference type="Proteomes" id="UP000026962"/>
    </source>
</evidence>
<reference evidence="6" key="2">
    <citation type="submission" date="2018-05" db="EMBL/GenBank/DDBJ databases">
        <title>OpunRS2 (Oryza punctata Reference Sequence Version 2).</title>
        <authorList>
            <person name="Zhang J."/>
            <person name="Kudrna D."/>
            <person name="Lee S."/>
            <person name="Talag J."/>
            <person name="Welchert J."/>
            <person name="Wing R.A."/>
        </authorList>
    </citation>
    <scope>NUCLEOTIDE SEQUENCE [LARGE SCALE GENOMIC DNA]</scope>
</reference>
<dbReference type="InterPro" id="IPR003593">
    <property type="entry name" value="AAA+_ATPase"/>
</dbReference>
<dbReference type="CDD" id="cd00009">
    <property type="entry name" value="AAA"/>
    <property type="match status" value="1"/>
</dbReference>
<dbReference type="PROSITE" id="PS50088">
    <property type="entry name" value="ANK_REPEAT"/>
    <property type="match status" value="3"/>
</dbReference>
<dbReference type="FunFam" id="3.40.50.300:FF:000216">
    <property type="entry name" value="Type VII secretion ATPase EccA"/>
    <property type="match status" value="1"/>
</dbReference>
<dbReference type="InterPro" id="IPR003959">
    <property type="entry name" value="ATPase_AAA_core"/>
</dbReference>
<dbReference type="SUPFAM" id="SSF52540">
    <property type="entry name" value="P-loop containing nucleoside triphosphate hydrolases"/>
    <property type="match status" value="1"/>
</dbReference>
<evidence type="ECO:0000256" key="4">
    <source>
        <dbReference type="PROSITE-ProRule" id="PRU00023"/>
    </source>
</evidence>
<dbReference type="GO" id="GO:0005524">
    <property type="term" value="F:ATP binding"/>
    <property type="evidence" value="ECO:0007669"/>
    <property type="project" value="UniProtKB-KW"/>
</dbReference>
<dbReference type="PANTHER" id="PTHR43392:SF2">
    <property type="entry name" value="AAA-TYPE ATPASE FAMILY PROTEIN _ ANKYRIN REPEAT FAMILY PROTEIN"/>
    <property type="match status" value="1"/>
</dbReference>
<evidence type="ECO:0000256" key="3">
    <source>
        <dbReference type="ARBA" id="ARBA00022840"/>
    </source>
</evidence>
<sequence>MPVPGSQNGRPRPAKAETIHGLARAGDLVGVQRKLQENPALINDRNPVMSQTPLHVAAGYNNTGIVKFLLEFQGTDKVELEAKNMYGETPLHMAVKNSSCESAKLLLERGAQIEAKANNGMAPLHLAVWHALQSGDCSTVSVLLSYNADCYAKDDEGKIPSNHIPGGASNEKLQKLLTRHMEEQRKRKSIMSCREGKAMAEFEEAISQIVGLQDLKMQLRRWARGMLFDEKRRAMGLGIASRRAPHMAFLGNPGTGKTMVARILGKLLHMVGVLPTDKVTEVQRTDLVGEFVGHTGPKTRRKIQDAEGGILFVDEAYRLIPMQKSDDKDYGVEALEEIMSVMDNGKIVVIFAGYCEPMKRVIASNDGFCRRVTKFFYFDDFTTTELAEILHLKMNNPTESSLLYGFKLDPSCSIEVVGELIARETTEERRKQMNGGLVDSLLINARENLDLRLDFNCEDANTMITITLEDLEAGLKQISKQRQL</sequence>
<dbReference type="EnsemblPlants" id="OPUNC02G10210.1">
    <property type="protein sequence ID" value="OPUNC02G10210.1"/>
    <property type="gene ID" value="OPUNC02G10210"/>
</dbReference>
<keyword evidence="2" id="KW-0547">Nucleotide-binding</keyword>
<dbReference type="InterPro" id="IPR000641">
    <property type="entry name" value="CbxX/CfxQ"/>
</dbReference>
<dbReference type="PRINTS" id="PR00819">
    <property type="entry name" value="CBXCFQXSUPER"/>
</dbReference>
<accession>A0A0E0JY80</accession>
<dbReference type="FunFam" id="1.25.40.20:FF:000444">
    <property type="entry name" value="Protein cfxQ like"/>
    <property type="match status" value="1"/>
</dbReference>
<dbReference type="STRING" id="4537.A0A0E0JY80"/>
<dbReference type="InterPro" id="IPR002110">
    <property type="entry name" value="Ankyrin_rpt"/>
</dbReference>
<dbReference type="InterPro" id="IPR050773">
    <property type="entry name" value="CbxX/CfxQ_RuBisCO_ESX"/>
</dbReference>
<dbReference type="SMART" id="SM00382">
    <property type="entry name" value="AAA"/>
    <property type="match status" value="1"/>
</dbReference>
<dbReference type="Gramene" id="OPUNC02G10210.1">
    <property type="protein sequence ID" value="OPUNC02G10210.1"/>
    <property type="gene ID" value="OPUNC02G10210"/>
</dbReference>